<comment type="caution">
    <text evidence="3">The sequence shown here is derived from an EMBL/GenBank/DDBJ whole genome shotgun (WGS) entry which is preliminary data.</text>
</comment>
<evidence type="ECO:0000256" key="1">
    <source>
        <dbReference type="SAM" id="MobiDB-lite"/>
    </source>
</evidence>
<dbReference type="EMBL" id="VRUR01000001">
    <property type="protein sequence ID" value="TXN36712.1"/>
    <property type="molecule type" value="Genomic_DNA"/>
</dbReference>
<name>A0A5C8V4S8_9FLAO</name>
<evidence type="ECO:0000313" key="4">
    <source>
        <dbReference type="Proteomes" id="UP000321456"/>
    </source>
</evidence>
<feature type="compositionally biased region" description="Acidic residues" evidence="1">
    <location>
        <begin position="796"/>
        <end position="813"/>
    </location>
</feature>
<feature type="compositionally biased region" description="Acidic residues" evidence="1">
    <location>
        <begin position="883"/>
        <end position="913"/>
    </location>
</feature>
<feature type="region of interest" description="Disordered" evidence="1">
    <location>
        <begin position="787"/>
        <end position="918"/>
    </location>
</feature>
<keyword evidence="4" id="KW-1185">Reference proteome</keyword>
<dbReference type="InterPro" id="IPR028974">
    <property type="entry name" value="TSP_type-3_rpt"/>
</dbReference>
<feature type="region of interest" description="Disordered" evidence="1">
    <location>
        <begin position="244"/>
        <end position="541"/>
    </location>
</feature>
<sequence>MEKNTFLDFKKKVLYSLFSVVALTAYSGTVLLGVSNENFKTTFDIYTDTDGDGVPDNKDIDIDGDGIINTVEDQNADGDDCYWTYPTDTDGDGVPDYLDIDSDDDGLLDNLEAQTTYGYIPPSGKDKDGNGLDDAYEETPGACGGLTPIDTDYDHHPDYVDIDSDDDGILDNVEAQTTKDFQAPCGVDSDGNGLDDHYESYPGGGEGLTPVDTDYDHHPDFRDIDSDDDGIIDNIEAQTTDYFQAPCGIDSDGNGLDDHYESYPGSGEGLTPINSDTDHQPNFRDIDSDDDGIPDNVEGQTTAGYIPPSGDDDDKDGLDDAYEGSGDEGINPENTDGVDEPDYLDDDSDNDLVADNNEGNDFNFDGIPDQTYTGTDTDNDGLDDGYEGGDVDDGYDVNDEINDPANDLPDTDGTEDVNYRDFDDDGDGIDTPDEDVDGDGDPTNDDTDDDGTPDYLDPDGPGEDTDDDGVPDSVDLDDDNDGILDTTEDSNFDNDNDPLTNAQDSDGDGRPDHLDIDSDDDGIPDNVEAQPTATYIAPNDDDAATYAANDGVNSAYLGGLTPENTDGEDEPDYLDDDSDNDLVADNNEGNDFNFDGIPDQSFTDTDMDNDGLDDGYEGGDVDDGYDVNDEINDPANDLPDTDGTEDVNYRDFDDDGDGIDTPDEDVDEDGDPTNDDTDDDGTPDYLDPDGPGEDTDDDGVPDSVDLDDDNDGILDTTEDPNFDNDNDPLTNALDSDGDGRPDHLDIDSDDDGIPDNVEAQPTATYIAPNDDDAATYAANDGVNSAYLGGLTPENTDGADELPDYLDDDSDNDLVADNNEGNDFNFDGIPDQTYTGIDADNDGLDDGYEGSDVNDGYDVNDEIDDPANDLPDTDGTEDVNYRDFDDDGDGIDTPDEDVDGDGDPTNDDTDDDGTPDYLDPNMDNVIDAVDDAYSADSSVGVIPNSNVLSNDTLDGAPATLTDVILTSTSTDELTINDDGSVSVAPGTPEGTYTIEYTICEINDEDNCDTATVTVEVGPGMGNTIEAVDDNYSADSSVGVIPNSNVLSNDTLNGEPVTLTDVILTSTSTDELTINDDGSVSITPGTPEGTYTIEYTICDITDVDNCDTGTVTVEVGPGMGNIIDAVDDAYSADSSVGVIPNSNVLSNDTLNGEPATLSNIILTSTSTDELTINDDGSVSIAPGTPEGTYTIEYTICEIDDEDNCDTGTVTVEVGPGMENVIDAIDDFYSSNSSGGLIPDSDVLSNDTLNGEPITLIDVDLTSTPTNVLTVNEDGSVRVAPGTLDGIYTIEYTICETANPSNCDTAIVTVSIESIAVNQMLTPNGDLKNDFLFIRGVRNIRTSTLRIFNRWGVAVYEGKDYNNVNNVFDGRSRGRSTLSANDYLPAGVYFYIFDYETDEGSFTDSEYIYISR</sequence>
<keyword evidence="2" id="KW-1133">Transmembrane helix</keyword>
<dbReference type="Gene3D" id="4.10.1080.10">
    <property type="entry name" value="TSP type-3 repeat"/>
    <property type="match status" value="3"/>
</dbReference>
<dbReference type="Pfam" id="PF13585">
    <property type="entry name" value="CHU_C"/>
    <property type="match status" value="1"/>
</dbReference>
<feature type="compositionally biased region" description="Low complexity" evidence="1">
    <location>
        <begin position="814"/>
        <end position="827"/>
    </location>
</feature>
<feature type="transmembrane region" description="Helical" evidence="2">
    <location>
        <begin position="12"/>
        <end position="34"/>
    </location>
</feature>
<feature type="compositionally biased region" description="Acidic residues" evidence="1">
    <location>
        <begin position="310"/>
        <end position="326"/>
    </location>
</feature>
<feature type="compositionally biased region" description="Acidic residues" evidence="1">
    <location>
        <begin position="857"/>
        <end position="876"/>
    </location>
</feature>
<evidence type="ECO:0000313" key="3">
    <source>
        <dbReference type="EMBL" id="TXN36712.1"/>
    </source>
</evidence>
<reference evidence="3 4" key="1">
    <citation type="submission" date="2019-08" db="EMBL/GenBank/DDBJ databases">
        <title>Professor.</title>
        <authorList>
            <person name="Park J.S."/>
        </authorList>
    </citation>
    <scope>NUCLEOTIDE SEQUENCE [LARGE SCALE GENOMIC DNA]</scope>
    <source>
        <strain evidence="3 4">176CP5-101</strain>
    </source>
</reference>
<dbReference type="GO" id="GO:0005509">
    <property type="term" value="F:calcium ion binding"/>
    <property type="evidence" value="ECO:0007669"/>
    <property type="project" value="InterPro"/>
</dbReference>
<dbReference type="Proteomes" id="UP000321456">
    <property type="component" value="Unassembled WGS sequence"/>
</dbReference>
<feature type="compositionally biased region" description="Basic and acidic residues" evidence="1">
    <location>
        <begin position="737"/>
        <end position="746"/>
    </location>
</feature>
<feature type="compositionally biased region" description="Acidic residues" evidence="1">
    <location>
        <begin position="422"/>
        <end position="496"/>
    </location>
</feature>
<gene>
    <name evidence="3" type="ORF">FVB32_00025</name>
</gene>
<feature type="compositionally biased region" description="Acidic residues" evidence="1">
    <location>
        <begin position="605"/>
        <end position="632"/>
    </location>
</feature>
<keyword evidence="2" id="KW-0472">Membrane</keyword>
<feature type="compositionally biased region" description="Acidic residues" evidence="1">
    <location>
        <begin position="565"/>
        <end position="582"/>
    </location>
</feature>
<feature type="compositionally biased region" description="Acidic residues" evidence="1">
    <location>
        <begin position="838"/>
        <end position="848"/>
    </location>
</feature>
<feature type="compositionally biased region" description="Basic and acidic residues" evidence="1">
    <location>
        <begin position="276"/>
        <end position="286"/>
    </location>
</feature>
<proteinExistence type="predicted"/>
<evidence type="ECO:0000256" key="2">
    <source>
        <dbReference type="SAM" id="Phobius"/>
    </source>
</evidence>
<feature type="compositionally biased region" description="Acidic residues" evidence="1">
    <location>
        <begin position="652"/>
        <end position="726"/>
    </location>
</feature>
<keyword evidence="2" id="KW-0812">Transmembrane</keyword>
<feature type="compositionally biased region" description="Basic and acidic residues" evidence="1">
    <location>
        <begin position="507"/>
        <end position="516"/>
    </location>
</feature>
<feature type="compositionally biased region" description="Low complexity" evidence="1">
    <location>
        <begin position="583"/>
        <end position="596"/>
    </location>
</feature>
<organism evidence="3 4">
    <name type="scientific">Flagellimonas hymeniacidonis</name>
    <dbReference type="NCBI Taxonomy" id="2603628"/>
    <lineage>
        <taxon>Bacteria</taxon>
        <taxon>Pseudomonadati</taxon>
        <taxon>Bacteroidota</taxon>
        <taxon>Flavobacteriia</taxon>
        <taxon>Flavobacteriales</taxon>
        <taxon>Flavobacteriaceae</taxon>
        <taxon>Flagellimonas</taxon>
    </lineage>
</organism>
<dbReference type="RefSeq" id="WP_147740548.1">
    <property type="nucleotide sequence ID" value="NZ_VRUR01000001.1"/>
</dbReference>
<feature type="region of interest" description="Disordered" evidence="1">
    <location>
        <begin position="553"/>
        <end position="769"/>
    </location>
</feature>
<dbReference type="SUPFAM" id="SSF103647">
    <property type="entry name" value="TSP type-3 repeat"/>
    <property type="match status" value="1"/>
</dbReference>
<feature type="compositionally biased region" description="Acidic residues" evidence="1">
    <location>
        <begin position="336"/>
        <end position="352"/>
    </location>
</feature>
<protein>
    <submittedName>
        <fullName evidence="3">Gliding motility-associated C-terminal domain-containing protein</fullName>
    </submittedName>
</protein>
<accession>A0A5C8V4S8</accession>
<feature type="compositionally biased region" description="Acidic residues" evidence="1">
    <location>
        <begin position="377"/>
        <end position="402"/>
    </location>
</feature>
<feature type="compositionally biased region" description="Low complexity" evidence="1">
    <location>
        <begin position="353"/>
        <end position="376"/>
    </location>
</feature>